<feature type="transmembrane region" description="Helical" evidence="7">
    <location>
        <begin position="87"/>
        <end position="108"/>
    </location>
</feature>
<dbReference type="InterPro" id="IPR050545">
    <property type="entry name" value="Mycobact_MmpL"/>
</dbReference>
<keyword evidence="5 7" id="KW-1133">Transmembrane helix</keyword>
<accession>A0ABU2PLM6</accession>
<dbReference type="PANTHER" id="PTHR33406:SF6">
    <property type="entry name" value="MEMBRANE PROTEIN YDGH-RELATED"/>
    <property type="match status" value="1"/>
</dbReference>
<keyword evidence="4 7" id="KW-0812">Transmembrane</keyword>
<comment type="similarity">
    <text evidence="2">Belongs to the resistance-nodulation-cell division (RND) (TC 2.A.6) family. MmpL subfamily.</text>
</comment>
<reference evidence="10" key="1">
    <citation type="submission" date="2023-07" db="EMBL/GenBank/DDBJ databases">
        <title>30 novel species of actinomycetes from the DSMZ collection.</title>
        <authorList>
            <person name="Nouioui I."/>
        </authorList>
    </citation>
    <scope>NUCLEOTIDE SEQUENCE [LARGE SCALE GENOMIC DNA]</scope>
    <source>
        <strain evidence="10">DSM 41921</strain>
    </source>
</reference>
<evidence type="ECO:0000256" key="7">
    <source>
        <dbReference type="SAM" id="Phobius"/>
    </source>
</evidence>
<keyword evidence="6 7" id="KW-0472">Membrane</keyword>
<comment type="subcellular location">
    <subcellularLocation>
        <location evidence="1">Cell membrane</location>
        <topology evidence="1">Multi-pass membrane protein</topology>
    </subcellularLocation>
</comment>
<evidence type="ECO:0000256" key="4">
    <source>
        <dbReference type="ARBA" id="ARBA00022692"/>
    </source>
</evidence>
<evidence type="ECO:0000256" key="5">
    <source>
        <dbReference type="ARBA" id="ARBA00022989"/>
    </source>
</evidence>
<evidence type="ECO:0000256" key="6">
    <source>
        <dbReference type="ARBA" id="ARBA00023136"/>
    </source>
</evidence>
<evidence type="ECO:0000256" key="1">
    <source>
        <dbReference type="ARBA" id="ARBA00004651"/>
    </source>
</evidence>
<evidence type="ECO:0000313" key="10">
    <source>
        <dbReference type="Proteomes" id="UP001183586"/>
    </source>
</evidence>
<proteinExistence type="inferred from homology"/>
<name>A0ABU2PLM6_9ACTN</name>
<feature type="transmembrane region" description="Helical" evidence="7">
    <location>
        <begin position="39"/>
        <end position="66"/>
    </location>
</feature>
<dbReference type="SUPFAM" id="SSF82866">
    <property type="entry name" value="Multidrug efflux transporter AcrB transmembrane domain"/>
    <property type="match status" value="1"/>
</dbReference>
<dbReference type="InterPro" id="IPR004869">
    <property type="entry name" value="MMPL_dom"/>
</dbReference>
<sequence>LLVYRSIVTAVLLLLMVGIQVQAARGVVALLGEHQVIGLSTFAVNLLVSLGIAVGTDYGIFFLGRYQEARQAGEDRDAAFYTTYRSVAKVVLGSGMTIAGAIFCLSFARLPYFQTMGVPTAVAMVVAVAVALTLVPAALVVGGRFGLFEP</sequence>
<dbReference type="PANTHER" id="PTHR33406">
    <property type="entry name" value="MEMBRANE PROTEIN MJ1562-RELATED"/>
    <property type="match status" value="1"/>
</dbReference>
<dbReference type="EMBL" id="JAVREU010000064">
    <property type="protein sequence ID" value="MDT0393072.1"/>
    <property type="molecule type" value="Genomic_DNA"/>
</dbReference>
<gene>
    <name evidence="9" type="ORF">RM641_37270</name>
</gene>
<organism evidence="9 10">
    <name type="scientific">Streptomyces dubilierae</name>
    <dbReference type="NCBI Taxonomy" id="3075533"/>
    <lineage>
        <taxon>Bacteria</taxon>
        <taxon>Bacillati</taxon>
        <taxon>Actinomycetota</taxon>
        <taxon>Actinomycetes</taxon>
        <taxon>Kitasatosporales</taxon>
        <taxon>Streptomycetaceae</taxon>
        <taxon>Streptomyces</taxon>
    </lineage>
</organism>
<evidence type="ECO:0000313" key="9">
    <source>
        <dbReference type="EMBL" id="MDT0393072.1"/>
    </source>
</evidence>
<keyword evidence="10" id="KW-1185">Reference proteome</keyword>
<feature type="domain" description="Membrane transport protein MMPL" evidence="8">
    <location>
        <begin position="1"/>
        <end position="150"/>
    </location>
</feature>
<feature type="transmembrane region" description="Helical" evidence="7">
    <location>
        <begin position="120"/>
        <end position="141"/>
    </location>
</feature>
<comment type="caution">
    <text evidence="9">The sequence shown here is derived from an EMBL/GenBank/DDBJ whole genome shotgun (WGS) entry which is preliminary data.</text>
</comment>
<dbReference type="RefSeq" id="WP_311689299.1">
    <property type="nucleotide sequence ID" value="NZ_JAVREU010000064.1"/>
</dbReference>
<keyword evidence="3" id="KW-1003">Cell membrane</keyword>
<dbReference type="Pfam" id="PF03176">
    <property type="entry name" value="MMPL"/>
    <property type="match status" value="1"/>
</dbReference>
<feature type="non-terminal residue" evidence="9">
    <location>
        <position position="150"/>
    </location>
</feature>
<evidence type="ECO:0000256" key="3">
    <source>
        <dbReference type="ARBA" id="ARBA00022475"/>
    </source>
</evidence>
<dbReference type="Proteomes" id="UP001183586">
    <property type="component" value="Unassembled WGS sequence"/>
</dbReference>
<protein>
    <submittedName>
        <fullName evidence="9">MMPL family transporter</fullName>
    </submittedName>
</protein>
<evidence type="ECO:0000256" key="2">
    <source>
        <dbReference type="ARBA" id="ARBA00010157"/>
    </source>
</evidence>
<feature type="non-terminal residue" evidence="9">
    <location>
        <position position="1"/>
    </location>
</feature>
<dbReference type="Gene3D" id="1.20.1640.10">
    <property type="entry name" value="Multidrug efflux transporter AcrB transmembrane domain"/>
    <property type="match status" value="1"/>
</dbReference>
<evidence type="ECO:0000259" key="8">
    <source>
        <dbReference type="Pfam" id="PF03176"/>
    </source>
</evidence>